<keyword evidence="7 12" id="KW-1133">Transmembrane helix</keyword>
<evidence type="ECO:0000256" key="10">
    <source>
        <dbReference type="ARBA" id="ARBA00023303"/>
    </source>
</evidence>
<evidence type="ECO:0000313" key="14">
    <source>
        <dbReference type="EMBL" id="CAF1548260.1"/>
    </source>
</evidence>
<evidence type="ECO:0000256" key="4">
    <source>
        <dbReference type="ARBA" id="ARBA00022475"/>
    </source>
</evidence>
<keyword evidence="6" id="KW-0375">Hydrogen ion transport</keyword>
<keyword evidence="4" id="KW-1003">Cell membrane</keyword>
<evidence type="ECO:0000256" key="3">
    <source>
        <dbReference type="ARBA" id="ARBA00022448"/>
    </source>
</evidence>
<dbReference type="Proteomes" id="UP000663870">
    <property type="component" value="Unassembled WGS sequence"/>
</dbReference>
<evidence type="ECO:0000256" key="6">
    <source>
        <dbReference type="ARBA" id="ARBA00022781"/>
    </source>
</evidence>
<dbReference type="EMBL" id="CAJNOH010002041">
    <property type="protein sequence ID" value="CAF1268595.1"/>
    <property type="molecule type" value="Genomic_DNA"/>
</dbReference>
<dbReference type="AlphaFoldDB" id="A0A815WIM3"/>
<keyword evidence="8" id="KW-0406">Ion transport</keyword>
<organism evidence="14 15">
    <name type="scientific">Rotaria sordida</name>
    <dbReference type="NCBI Taxonomy" id="392033"/>
    <lineage>
        <taxon>Eukaryota</taxon>
        <taxon>Metazoa</taxon>
        <taxon>Spiralia</taxon>
        <taxon>Gnathifera</taxon>
        <taxon>Rotifera</taxon>
        <taxon>Eurotatoria</taxon>
        <taxon>Bdelloidea</taxon>
        <taxon>Philodinida</taxon>
        <taxon>Philodinidae</taxon>
        <taxon>Rotaria</taxon>
    </lineage>
</organism>
<keyword evidence="3" id="KW-0813">Transport</keyword>
<evidence type="ECO:0000256" key="12">
    <source>
        <dbReference type="SAM" id="Phobius"/>
    </source>
</evidence>
<reference evidence="14" key="1">
    <citation type="submission" date="2021-02" db="EMBL/GenBank/DDBJ databases">
        <authorList>
            <person name="Nowell W R."/>
        </authorList>
    </citation>
    <scope>NUCLEOTIDE SEQUENCE</scope>
</reference>
<keyword evidence="5 12" id="KW-0812">Transmembrane</keyword>
<evidence type="ECO:0000256" key="9">
    <source>
        <dbReference type="ARBA" id="ARBA00023136"/>
    </source>
</evidence>
<keyword evidence="9 12" id="KW-0472">Membrane</keyword>
<name>A0A815WIM3_9BILA</name>
<dbReference type="GO" id="GO:0015252">
    <property type="term" value="F:proton channel activity"/>
    <property type="evidence" value="ECO:0007669"/>
    <property type="project" value="InterPro"/>
</dbReference>
<keyword evidence="15" id="KW-1185">Reference proteome</keyword>
<feature type="transmembrane region" description="Helical" evidence="12">
    <location>
        <begin position="166"/>
        <end position="185"/>
    </location>
</feature>
<dbReference type="PANTHER" id="PTHR21522">
    <property type="entry name" value="PROTON CHANNEL OTOP"/>
    <property type="match status" value="1"/>
</dbReference>
<evidence type="ECO:0000313" key="15">
    <source>
        <dbReference type="Proteomes" id="UP000663870"/>
    </source>
</evidence>
<feature type="transmembrane region" description="Helical" evidence="12">
    <location>
        <begin position="385"/>
        <end position="403"/>
    </location>
</feature>
<comment type="subcellular location">
    <subcellularLocation>
        <location evidence="1">Cell membrane</location>
        <topology evidence="1">Multi-pass membrane protein</topology>
    </subcellularLocation>
</comment>
<dbReference type="InterPro" id="IPR004878">
    <property type="entry name" value="Otopetrin"/>
</dbReference>
<gene>
    <name evidence="14" type="ORF">JXQ802_LOCUS43439</name>
    <name evidence="13" type="ORF">PYM288_LOCUS28256</name>
</gene>
<evidence type="ECO:0000256" key="2">
    <source>
        <dbReference type="ARBA" id="ARBA00006513"/>
    </source>
</evidence>
<dbReference type="Pfam" id="PF03189">
    <property type="entry name" value="Otopetrin"/>
    <property type="match status" value="1"/>
</dbReference>
<sequence>MLRLLEILPQISSKTSKANDRMLEQCRLCYKDNRIELAKIDEFEKDYRSDSAIRWYTKDSFLYRLLNMALRCENIDMIIDFRYFIIDLYEQLTLSHIQYMRTFEEPTTLTVYRGYTKKKRMPYFSILFDYASTNIFVFIGGVAFSTSYAIVQGKGAGTIKLLARSYFIYLYWVSIIWMMFCMIDINRRRGTSNKLNSNDADLTSDIRLTRNKRILTSTGANRKSSIATYSDLQVLHESEEDQLDNNEDNRSEINLNEVSTDNQDISTFDDHRNKLNSLENLSYQSLATKSSTDMTRGVRGRQSALSAIGQRDLGTFVRRRRDSIVQHIIGYNYDGNSTVGGLYTRIGIGIFCLGTVIHSALSILSNLENRSCIRWISVMDNSSRLLFSFIQFFFIFKHSNLIIRAYKSLAQLAVMHIVVTNLCVWFRMVIVETKSQIVEIREHEMALAQHSSTISHLINGSQSTINLSHRLLSSNPECSKVLATGLQSHVSHIVLSHLGKYR</sequence>
<evidence type="ECO:0000313" key="13">
    <source>
        <dbReference type="EMBL" id="CAF1268595.1"/>
    </source>
</evidence>
<keyword evidence="10" id="KW-0407">Ion channel</keyword>
<feature type="transmembrane region" description="Helical" evidence="12">
    <location>
        <begin position="410"/>
        <end position="430"/>
    </location>
</feature>
<feature type="transmembrane region" description="Helical" evidence="12">
    <location>
        <begin position="127"/>
        <end position="151"/>
    </location>
</feature>
<evidence type="ECO:0000256" key="1">
    <source>
        <dbReference type="ARBA" id="ARBA00004651"/>
    </source>
</evidence>
<dbReference type="GO" id="GO:0005886">
    <property type="term" value="C:plasma membrane"/>
    <property type="evidence" value="ECO:0007669"/>
    <property type="project" value="UniProtKB-SubCell"/>
</dbReference>
<dbReference type="Proteomes" id="UP000663854">
    <property type="component" value="Unassembled WGS sequence"/>
</dbReference>
<dbReference type="PANTHER" id="PTHR21522:SF32">
    <property type="entry name" value="OTOPETRIN-2"/>
    <property type="match status" value="1"/>
</dbReference>
<evidence type="ECO:0000256" key="5">
    <source>
        <dbReference type="ARBA" id="ARBA00022692"/>
    </source>
</evidence>
<keyword evidence="11" id="KW-0175">Coiled coil</keyword>
<dbReference type="EMBL" id="CAJNOL010003135">
    <property type="protein sequence ID" value="CAF1548260.1"/>
    <property type="molecule type" value="Genomic_DNA"/>
</dbReference>
<proteinExistence type="inferred from homology"/>
<protein>
    <submittedName>
        <fullName evidence="14">Uncharacterized protein</fullName>
    </submittedName>
</protein>
<comment type="caution">
    <text evidence="14">The sequence shown here is derived from an EMBL/GenBank/DDBJ whole genome shotgun (WGS) entry which is preliminary data.</text>
</comment>
<comment type="similarity">
    <text evidence="2">Belongs to the otopetrin family.</text>
</comment>
<evidence type="ECO:0000256" key="8">
    <source>
        <dbReference type="ARBA" id="ARBA00023065"/>
    </source>
</evidence>
<feature type="coiled-coil region" evidence="11">
    <location>
        <begin position="229"/>
        <end position="256"/>
    </location>
</feature>
<feature type="transmembrane region" description="Helical" evidence="12">
    <location>
        <begin position="346"/>
        <end position="365"/>
    </location>
</feature>
<evidence type="ECO:0000256" key="11">
    <source>
        <dbReference type="SAM" id="Coils"/>
    </source>
</evidence>
<evidence type="ECO:0000256" key="7">
    <source>
        <dbReference type="ARBA" id="ARBA00022989"/>
    </source>
</evidence>
<accession>A0A815WIM3</accession>